<dbReference type="Proteomes" id="UP001279734">
    <property type="component" value="Unassembled WGS sequence"/>
</dbReference>
<accession>A0AAD3SV29</accession>
<comment type="similarity">
    <text evidence="1">Belongs to the remorin family.</text>
</comment>
<reference evidence="5" key="1">
    <citation type="submission" date="2023-05" db="EMBL/GenBank/DDBJ databases">
        <title>Nepenthes gracilis genome sequencing.</title>
        <authorList>
            <person name="Fukushima K."/>
        </authorList>
    </citation>
    <scope>NUCLEOTIDE SEQUENCE</scope>
    <source>
        <strain evidence="5">SING2019-196</strain>
    </source>
</reference>
<dbReference type="AlphaFoldDB" id="A0AAD3SV29"/>
<proteinExistence type="inferred from homology"/>
<evidence type="ECO:0000256" key="1">
    <source>
        <dbReference type="ARBA" id="ARBA00005711"/>
    </source>
</evidence>
<protein>
    <recommendedName>
        <fullName evidence="4">Remorin C-terminal domain-containing protein</fullName>
    </recommendedName>
</protein>
<comment type="caution">
    <text evidence="5">The sequence shown here is derived from an EMBL/GenBank/DDBJ whole genome shotgun (WGS) entry which is preliminary data.</text>
</comment>
<evidence type="ECO:0000313" key="6">
    <source>
        <dbReference type="Proteomes" id="UP001279734"/>
    </source>
</evidence>
<evidence type="ECO:0000259" key="4">
    <source>
        <dbReference type="Pfam" id="PF03763"/>
    </source>
</evidence>
<evidence type="ECO:0000313" key="5">
    <source>
        <dbReference type="EMBL" id="GMH17560.1"/>
    </source>
</evidence>
<evidence type="ECO:0000256" key="3">
    <source>
        <dbReference type="SAM" id="MobiDB-lite"/>
    </source>
</evidence>
<keyword evidence="2" id="KW-0175">Coiled coil</keyword>
<feature type="coiled-coil region" evidence="2">
    <location>
        <begin position="389"/>
        <end position="416"/>
    </location>
</feature>
<gene>
    <name evidence="5" type="ORF">Nepgr_019401</name>
</gene>
<feature type="domain" description="Remorin C-terminal" evidence="4">
    <location>
        <begin position="356"/>
        <end position="425"/>
    </location>
</feature>
<dbReference type="InterPro" id="IPR005516">
    <property type="entry name" value="Remorin_C"/>
</dbReference>
<name>A0AAD3SV29_NEPGR</name>
<sequence>MDATNLKLCQEELQQSNDKTSFNGKFEGNTFADSFADPFCKLNLKATMESFQTANSHGNEKRRERTEGSVGSIAVAQRKMEAAPTTPGRPVFSFSVSKKSNFPSKWDDAEKWLIGTASSHGSPARHSFNLKQFDSAKFSKQCHGFKQQTEVFVEKSRVTEDKISEETVLNFNDSSSSFDPQDAATTFYSASVPADVILKDKFTNEVERFLPKFACSKQTKGGVFFKKHVSCEPMKDVGTEVIYEIKHRDTGTEMTPIGSTTPSISHTPLKSTSPARHNTPENRSGPLTLMSSGTANSLDIAHLQELHLAKLQNGPTLFDSITPNWSSREEEEEEISKSLRNFEMNSGCRRSVSESRTSVSSVWEEEKAKYCLRYQAEEAKIQAWVNLQSAKAEAQARKLEVKIQKMRSDLQDKLMKRMANVQKTA</sequence>
<dbReference type="PANTHER" id="PTHR31471:SF3">
    <property type="entry name" value="OS11G0616300 PROTEIN"/>
    <property type="match status" value="1"/>
</dbReference>
<dbReference type="EMBL" id="BSYO01000018">
    <property type="protein sequence ID" value="GMH17560.1"/>
    <property type="molecule type" value="Genomic_DNA"/>
</dbReference>
<organism evidence="5 6">
    <name type="scientific">Nepenthes gracilis</name>
    <name type="common">Slender pitcher plant</name>
    <dbReference type="NCBI Taxonomy" id="150966"/>
    <lineage>
        <taxon>Eukaryota</taxon>
        <taxon>Viridiplantae</taxon>
        <taxon>Streptophyta</taxon>
        <taxon>Embryophyta</taxon>
        <taxon>Tracheophyta</taxon>
        <taxon>Spermatophyta</taxon>
        <taxon>Magnoliopsida</taxon>
        <taxon>eudicotyledons</taxon>
        <taxon>Gunneridae</taxon>
        <taxon>Pentapetalae</taxon>
        <taxon>Caryophyllales</taxon>
        <taxon>Nepenthaceae</taxon>
        <taxon>Nepenthes</taxon>
    </lineage>
</organism>
<feature type="compositionally biased region" description="Polar residues" evidence="3">
    <location>
        <begin position="257"/>
        <end position="276"/>
    </location>
</feature>
<evidence type="ECO:0000256" key="2">
    <source>
        <dbReference type="SAM" id="Coils"/>
    </source>
</evidence>
<feature type="region of interest" description="Disordered" evidence="3">
    <location>
        <begin position="250"/>
        <end position="291"/>
    </location>
</feature>
<keyword evidence="6" id="KW-1185">Reference proteome</keyword>
<dbReference type="Pfam" id="PF03763">
    <property type="entry name" value="Remorin_C"/>
    <property type="match status" value="1"/>
</dbReference>
<dbReference type="PANTHER" id="PTHR31471">
    <property type="entry name" value="OS02G0116800 PROTEIN"/>
    <property type="match status" value="1"/>
</dbReference>